<proteinExistence type="predicted"/>
<accession>A0A9W6GDH2</accession>
<comment type="caution">
    <text evidence="1">The sequence shown here is derived from an EMBL/GenBank/DDBJ whole genome shotgun (WGS) entry which is preliminary data.</text>
</comment>
<reference evidence="1" key="1">
    <citation type="submission" date="2022-12" db="EMBL/GenBank/DDBJ databases">
        <title>Reference genome sequencing for broad-spectrum identification of bacterial and archaeal isolates by mass spectrometry.</title>
        <authorList>
            <person name="Sekiguchi Y."/>
            <person name="Tourlousse D.M."/>
        </authorList>
    </citation>
    <scope>NUCLEOTIDE SEQUENCE</scope>
    <source>
        <strain evidence="1">LLR39Z86</strain>
    </source>
</reference>
<sequence>MNQTGVRLGVAPRQAARNGDAVGTAASLDTAQSFHADRTPACSGECDVARIRAAAAAAMCPAPAARLWRATPLAAVHDGGQIGRLTHYRVEIGLQRGGAVARAGYLAVR</sequence>
<dbReference type="Proteomes" id="UP001144313">
    <property type="component" value="Unassembled WGS sequence"/>
</dbReference>
<dbReference type="EMBL" id="BSDT01000001">
    <property type="protein sequence ID" value="GLI44797.1"/>
    <property type="molecule type" value="Genomic_DNA"/>
</dbReference>
<organism evidence="1 2">
    <name type="scientific">Glycomyces algeriensis</name>
    <dbReference type="NCBI Taxonomy" id="256037"/>
    <lineage>
        <taxon>Bacteria</taxon>
        <taxon>Bacillati</taxon>
        <taxon>Actinomycetota</taxon>
        <taxon>Actinomycetes</taxon>
        <taxon>Glycomycetales</taxon>
        <taxon>Glycomycetaceae</taxon>
        <taxon>Glycomyces</taxon>
    </lineage>
</organism>
<protein>
    <submittedName>
        <fullName evidence="1">Uncharacterized protein</fullName>
    </submittedName>
</protein>
<keyword evidence="2" id="KW-1185">Reference proteome</keyword>
<dbReference type="AlphaFoldDB" id="A0A9W6GDH2"/>
<name>A0A9W6GDH2_9ACTN</name>
<evidence type="ECO:0000313" key="2">
    <source>
        <dbReference type="Proteomes" id="UP001144313"/>
    </source>
</evidence>
<evidence type="ECO:0000313" key="1">
    <source>
        <dbReference type="EMBL" id="GLI44797.1"/>
    </source>
</evidence>
<gene>
    <name evidence="1" type="ORF">GALLR39Z86_46470</name>
</gene>